<evidence type="ECO:0000256" key="1">
    <source>
        <dbReference type="ARBA" id="ARBA00022450"/>
    </source>
</evidence>
<gene>
    <name evidence="4" type="ORF">OUY22_04975</name>
</gene>
<dbReference type="InterPro" id="IPR020806">
    <property type="entry name" value="PKS_PP-bd"/>
</dbReference>
<reference evidence="4" key="1">
    <citation type="submission" date="2022-11" db="EMBL/GenBank/DDBJ databases">
        <title>Nonomuraea corallina sp. nov., a new species of the genus Nonomuraea isolated from sea side sediment in Thai sea.</title>
        <authorList>
            <person name="Ngamcharungchit C."/>
            <person name="Matsumoto A."/>
            <person name="Suriyachadkun C."/>
            <person name="Panbangred W."/>
            <person name="Inahashi Y."/>
            <person name="Intra B."/>
        </authorList>
    </citation>
    <scope>NUCLEOTIDE SEQUENCE</scope>
    <source>
        <strain evidence="4">MCN248</strain>
    </source>
</reference>
<dbReference type="SUPFAM" id="SSF47336">
    <property type="entry name" value="ACP-like"/>
    <property type="match status" value="1"/>
</dbReference>
<dbReference type="InterPro" id="IPR036736">
    <property type="entry name" value="ACP-like_sf"/>
</dbReference>
<comment type="caution">
    <text evidence="4">The sequence shown here is derived from an EMBL/GenBank/DDBJ whole genome shotgun (WGS) entry which is preliminary data.</text>
</comment>
<dbReference type="Pfam" id="PF00550">
    <property type="entry name" value="PP-binding"/>
    <property type="match status" value="1"/>
</dbReference>
<proteinExistence type="predicted"/>
<dbReference type="Proteomes" id="UP001144036">
    <property type="component" value="Unassembled WGS sequence"/>
</dbReference>
<evidence type="ECO:0000256" key="2">
    <source>
        <dbReference type="ARBA" id="ARBA00022553"/>
    </source>
</evidence>
<evidence type="ECO:0000313" key="4">
    <source>
        <dbReference type="EMBL" id="MDA0632761.1"/>
    </source>
</evidence>
<feature type="domain" description="Carrier" evidence="3">
    <location>
        <begin position="3"/>
        <end position="80"/>
    </location>
</feature>
<dbReference type="RefSeq" id="WP_270153546.1">
    <property type="nucleotide sequence ID" value="NZ_JAPNNL010000011.1"/>
</dbReference>
<sequence length="82" mass="9292">MAQLSLEELKQTMRQVAGDDDIELEDDFATATFEELGFDSLAVFETVHRVERACGRKLPEGELAEVTTPKEFLEFVNDLERA</sequence>
<evidence type="ECO:0000259" key="3">
    <source>
        <dbReference type="PROSITE" id="PS50075"/>
    </source>
</evidence>
<dbReference type="EMBL" id="JAPNNL010000011">
    <property type="protein sequence ID" value="MDA0632761.1"/>
    <property type="molecule type" value="Genomic_DNA"/>
</dbReference>
<dbReference type="PROSITE" id="PS50075">
    <property type="entry name" value="CARRIER"/>
    <property type="match status" value="1"/>
</dbReference>
<keyword evidence="2" id="KW-0597">Phosphoprotein</keyword>
<keyword evidence="1" id="KW-0596">Phosphopantetheine</keyword>
<keyword evidence="5" id="KW-1185">Reference proteome</keyword>
<evidence type="ECO:0000313" key="5">
    <source>
        <dbReference type="Proteomes" id="UP001144036"/>
    </source>
</evidence>
<organism evidence="4 5">
    <name type="scientific">Nonomuraea corallina</name>
    <dbReference type="NCBI Taxonomy" id="2989783"/>
    <lineage>
        <taxon>Bacteria</taxon>
        <taxon>Bacillati</taxon>
        <taxon>Actinomycetota</taxon>
        <taxon>Actinomycetes</taxon>
        <taxon>Streptosporangiales</taxon>
        <taxon>Streptosporangiaceae</taxon>
        <taxon>Nonomuraea</taxon>
    </lineage>
</organism>
<dbReference type="SMART" id="SM00823">
    <property type="entry name" value="PKS_PP"/>
    <property type="match status" value="1"/>
</dbReference>
<dbReference type="Gene3D" id="1.10.1200.10">
    <property type="entry name" value="ACP-like"/>
    <property type="match status" value="1"/>
</dbReference>
<protein>
    <submittedName>
        <fullName evidence="4">Acyl carrier protein</fullName>
    </submittedName>
</protein>
<dbReference type="InterPro" id="IPR009081">
    <property type="entry name" value="PP-bd_ACP"/>
</dbReference>
<name>A0ABT4S6C7_9ACTN</name>
<accession>A0ABT4S6C7</accession>